<sequence length="523" mass="56568">MTLNWLYKVVITIWSVMSVVHYVAADEGGVATMREFETAWNQDRPNQVIRLDGDVLNDTTTALATRRQSVTIVGDGHELSLTPIGQTQQRKMLHSTATVTLSHDFWLTGPGDQPLVRADQIVTTADSNVSITPGQNGTMFEANDILIQGQLVLHGMGGDMFTANRIVLATGAFVEAFGQLNAHVFRTASQQGEVLVASEAVLAISVMNRTATDRICAPIASNFKRITIQGGHVEVNTIGPGIYWGAGDDAMWRITDQGTLRLTSTGQMPVLEKVADGTGRGGVQVMPDSNFYVSGQGPSLIALQKPTLLKFVRPATVQLTNRAGQPIFQRGLAMIDLQQINLRGRGIEIGEFQHTDVSQFRIKGRGKGMTDAQIGRPASDWLAQISDIELTASSPKSVPEPVKMMVEAADFGNDHQKIYGETLAIAAQPRSGIITLLGSNLKSWVVQARLKQTLTHIGTGHQLPTALRFNEVILTGDYQNVLLGNGTGMRDLGATLQFEAYDLVRVGSYQAQVSLNLVAGPTN</sequence>
<dbReference type="EMBL" id="JWHT01000028">
    <property type="protein sequence ID" value="KIU24459.1"/>
    <property type="molecule type" value="Genomic_DNA"/>
</dbReference>
<comment type="caution">
    <text evidence="1">The sequence shown here is derived from an EMBL/GenBank/DDBJ whole genome shotgun (WGS) entry which is preliminary data.</text>
</comment>
<organism evidence="1 2">
    <name type="scientific">Weissella cibaria</name>
    <dbReference type="NCBI Taxonomy" id="137591"/>
    <lineage>
        <taxon>Bacteria</taxon>
        <taxon>Bacillati</taxon>
        <taxon>Bacillota</taxon>
        <taxon>Bacilli</taxon>
        <taxon>Lactobacillales</taxon>
        <taxon>Lactobacillaceae</taxon>
        <taxon>Weissella</taxon>
    </lineage>
</organism>
<protein>
    <submittedName>
        <fullName evidence="1">Uncharacterized protein</fullName>
    </submittedName>
</protein>
<name>A0A0D1KI63_9LACO</name>
<reference evidence="1" key="1">
    <citation type="journal article" date="2015" name="Microbiology (Mosc.)">
        <title>Genomics of the Weissella cibaria species with an examination of its metabolic traits.</title>
        <authorList>
            <person name="Lynch K.M."/>
            <person name="Lucid A."/>
            <person name="Arendt E.K."/>
            <person name="Sleator R.D."/>
            <person name="Lucey B."/>
            <person name="Coffey A."/>
        </authorList>
    </citation>
    <scope>NUCLEOTIDE SEQUENCE [LARGE SCALE GENOMIC DNA]</scope>
    <source>
        <strain evidence="1">AB3b</strain>
    </source>
</reference>
<dbReference type="AlphaFoldDB" id="A0A0D1KI63"/>
<accession>A0A0D1KI63</accession>
<evidence type="ECO:0000313" key="2">
    <source>
        <dbReference type="Proteomes" id="UP000032289"/>
    </source>
</evidence>
<dbReference type="Proteomes" id="UP000032289">
    <property type="component" value="Unassembled WGS sequence"/>
</dbReference>
<evidence type="ECO:0000313" key="1">
    <source>
        <dbReference type="EMBL" id="KIU24459.1"/>
    </source>
</evidence>
<gene>
    <name evidence="1" type="ORF">ab3b_01170</name>
</gene>
<dbReference type="PATRIC" id="fig|137591.24.peg.1144"/>
<dbReference type="RefSeq" id="WP_043941202.1">
    <property type="nucleotide sequence ID" value="NZ_JWHT01000028.1"/>
</dbReference>
<proteinExistence type="predicted"/>